<sequence>MIYVGFPASTQPSDTINLIGKPQSDRSITTDDLCWVSCLNPTY</sequence>
<reference evidence="2" key="1">
    <citation type="journal article" date="2011" name="MBio">
        <title>Novel metabolic attributes of the genus Cyanothece, comprising a group of unicellular nitrogen-fixing Cyanobacteria.</title>
        <authorList>
            <person name="Bandyopadhyay A."/>
            <person name="Elvitigala T."/>
            <person name="Welsh E."/>
            <person name="Stockel J."/>
            <person name="Liberton M."/>
            <person name="Min H."/>
            <person name="Sherman L.A."/>
            <person name="Pakrasi H.B."/>
        </authorList>
    </citation>
    <scope>NUCLEOTIDE SEQUENCE [LARGE SCALE GENOMIC DNA]</scope>
    <source>
        <strain evidence="2">PCC 7424</strain>
    </source>
</reference>
<proteinExistence type="predicted"/>
<dbReference type="Proteomes" id="UP000002384">
    <property type="component" value="Chromosome"/>
</dbReference>
<protein>
    <submittedName>
        <fullName evidence="1">Uncharacterized protein</fullName>
    </submittedName>
</protein>
<keyword evidence="2" id="KW-1185">Reference proteome</keyword>
<dbReference type="RefSeq" id="WP_012598639.1">
    <property type="nucleotide sequence ID" value="NC_011729.1"/>
</dbReference>
<dbReference type="STRING" id="65393.PCC7424_1246"/>
<dbReference type="KEGG" id="cyc:PCC7424_1246"/>
<dbReference type="EMBL" id="CP001291">
    <property type="protein sequence ID" value="ACK69693.1"/>
    <property type="molecule type" value="Genomic_DNA"/>
</dbReference>
<organism evidence="1 2">
    <name type="scientific">Gloeothece citriformis (strain PCC 7424)</name>
    <name type="common">Cyanothece sp. (strain PCC 7424)</name>
    <dbReference type="NCBI Taxonomy" id="65393"/>
    <lineage>
        <taxon>Bacteria</taxon>
        <taxon>Bacillati</taxon>
        <taxon>Cyanobacteriota</taxon>
        <taxon>Cyanophyceae</taxon>
        <taxon>Oscillatoriophycideae</taxon>
        <taxon>Chroococcales</taxon>
        <taxon>Aphanothecaceae</taxon>
        <taxon>Gloeothece</taxon>
        <taxon>Gloeothece citriformis</taxon>
    </lineage>
</organism>
<evidence type="ECO:0000313" key="2">
    <source>
        <dbReference type="Proteomes" id="UP000002384"/>
    </source>
</evidence>
<evidence type="ECO:0000313" key="1">
    <source>
        <dbReference type="EMBL" id="ACK69693.1"/>
    </source>
</evidence>
<accession>B7K7C5</accession>
<dbReference type="HOGENOM" id="CLU_3250322_0_0_3"/>
<gene>
    <name evidence="1" type="ordered locus">PCC7424_1246</name>
</gene>
<name>B7K7C5_GLOC7</name>
<dbReference type="AlphaFoldDB" id="B7K7C5"/>